<dbReference type="RefSeq" id="WP_033095727.1">
    <property type="nucleotide sequence ID" value="NZ_JQED01000055.1"/>
</dbReference>
<dbReference type="CDD" id="cd13604">
    <property type="entry name" value="PBP2_TRAP_ketoacid_lactate_like"/>
    <property type="match status" value="1"/>
</dbReference>
<dbReference type="AlphaFoldDB" id="A0A099KB73"/>
<keyword evidence="1 4" id="KW-0732">Signal</keyword>
<dbReference type="OrthoDB" id="9769667at2"/>
<organism evidence="5 6">
    <name type="scientific">Colwellia psychrerythraea</name>
    <name type="common">Vibrio psychroerythus</name>
    <dbReference type="NCBI Taxonomy" id="28229"/>
    <lineage>
        <taxon>Bacteria</taxon>
        <taxon>Pseudomonadati</taxon>
        <taxon>Pseudomonadota</taxon>
        <taxon>Gammaproteobacteria</taxon>
        <taxon>Alteromonadales</taxon>
        <taxon>Colwelliaceae</taxon>
        <taxon>Colwellia</taxon>
    </lineage>
</organism>
<proteinExistence type="predicted"/>
<dbReference type="EMBL" id="JQED01000055">
    <property type="protein sequence ID" value="KGJ87312.1"/>
    <property type="molecule type" value="Genomic_DNA"/>
</dbReference>
<accession>A0A099KB73</accession>
<dbReference type="Proteomes" id="UP000029843">
    <property type="component" value="Unassembled WGS sequence"/>
</dbReference>
<feature type="binding site" evidence="3">
    <location>
        <position position="212"/>
    </location>
    <ligand>
        <name>Na(+)</name>
        <dbReference type="ChEBI" id="CHEBI:29101"/>
    </ligand>
</feature>
<dbReference type="Gene3D" id="3.40.190.10">
    <property type="entry name" value="Periplasmic binding protein-like II"/>
    <property type="match status" value="1"/>
</dbReference>
<dbReference type="PANTHER" id="PTHR33376">
    <property type="match status" value="1"/>
</dbReference>
<dbReference type="PANTHER" id="PTHR33376:SF5">
    <property type="entry name" value="EXTRACYTOPLASMIC SOLUTE RECEPTOR PROTEIN"/>
    <property type="match status" value="1"/>
</dbReference>
<dbReference type="InterPro" id="IPR026289">
    <property type="entry name" value="SBP_TakP-like"/>
</dbReference>
<keyword evidence="3" id="KW-0479">Metal-binding</keyword>
<feature type="binding site" evidence="2">
    <location>
        <position position="174"/>
    </location>
    <ligand>
        <name>substrate</name>
    </ligand>
</feature>
<comment type="caution">
    <text evidence="5">The sequence shown here is derived from an EMBL/GenBank/DDBJ whole genome shotgun (WGS) entry which is preliminary data.</text>
</comment>
<evidence type="ECO:0000313" key="5">
    <source>
        <dbReference type="EMBL" id="KGJ87312.1"/>
    </source>
</evidence>
<evidence type="ECO:0000256" key="2">
    <source>
        <dbReference type="PIRSR" id="PIRSR039026-1"/>
    </source>
</evidence>
<dbReference type="Pfam" id="PF03480">
    <property type="entry name" value="DctP"/>
    <property type="match status" value="1"/>
</dbReference>
<feature type="binding site" evidence="3">
    <location>
        <position position="211"/>
    </location>
    <ligand>
        <name>substrate</name>
    </ligand>
</feature>
<dbReference type="InterPro" id="IPR018389">
    <property type="entry name" value="DctP_fam"/>
</dbReference>
<evidence type="ECO:0000256" key="1">
    <source>
        <dbReference type="ARBA" id="ARBA00022729"/>
    </source>
</evidence>
<dbReference type="InterPro" id="IPR038404">
    <property type="entry name" value="TRAP_DctP_sf"/>
</dbReference>
<dbReference type="PIRSF" id="PIRSF039026">
    <property type="entry name" value="SiaP"/>
    <property type="match status" value="1"/>
</dbReference>
<dbReference type="NCBIfam" id="NF037995">
    <property type="entry name" value="TRAP_S1"/>
    <property type="match status" value="1"/>
</dbReference>
<protein>
    <submittedName>
        <fullName evidence="5">Extracellular solute-binding protein, family 7</fullName>
    </submittedName>
</protein>
<dbReference type="GO" id="GO:0046872">
    <property type="term" value="F:metal ion binding"/>
    <property type="evidence" value="ECO:0007669"/>
    <property type="project" value="UniProtKB-KW"/>
</dbReference>
<evidence type="ECO:0000256" key="3">
    <source>
        <dbReference type="PIRSR" id="PIRSR039026-2"/>
    </source>
</evidence>
<feature type="signal peptide" evidence="4">
    <location>
        <begin position="1"/>
        <end position="23"/>
    </location>
</feature>
<dbReference type="PATRIC" id="fig|28229.4.peg.4205"/>
<feature type="binding site" evidence="3">
    <location>
        <position position="237"/>
    </location>
    <ligand>
        <name>substrate</name>
    </ligand>
</feature>
<gene>
    <name evidence="5" type="ORF">ND2E_0719</name>
</gene>
<reference evidence="5 6" key="1">
    <citation type="submission" date="2014-08" db="EMBL/GenBank/DDBJ databases">
        <title>Genomic and Phenotypic Diversity of Colwellia psychrerythraea strains from Disparate Marine Basins.</title>
        <authorList>
            <person name="Techtmann S.M."/>
            <person name="Stelling S.C."/>
            <person name="Utturkar S.M."/>
            <person name="Alshibli N."/>
            <person name="Harris A."/>
            <person name="Brown S.D."/>
            <person name="Hazen T.C."/>
        </authorList>
    </citation>
    <scope>NUCLEOTIDE SEQUENCE [LARGE SCALE GENOMIC DNA]</scope>
    <source>
        <strain evidence="5 6">ND2E</strain>
    </source>
</reference>
<name>A0A099KB73_COLPS</name>
<feature type="binding site" evidence="2">
    <location>
        <position position="153"/>
    </location>
    <ligand>
        <name>substrate</name>
    </ligand>
</feature>
<evidence type="ECO:0000313" key="6">
    <source>
        <dbReference type="Proteomes" id="UP000029843"/>
    </source>
</evidence>
<dbReference type="Gene3D" id="3.40.190.170">
    <property type="entry name" value="Bacterial extracellular solute-binding protein, family 7"/>
    <property type="match status" value="1"/>
</dbReference>
<evidence type="ECO:0000256" key="4">
    <source>
        <dbReference type="SAM" id="SignalP"/>
    </source>
</evidence>
<sequence length="354" mass="39339" precursor="true">MKKFPLLLLSTLIAGSFSSAVMAEKKMLLKTPIYYNSVLPSLGSTAKYVSDNIQTLSGNSLKMKIYEPNKLVNPKEILDAVSTGKVQAGYATAGNWGGKIPAARLFSAVPFGPEAPEYLAWFYHGNGNKLHQELYDDNNLNVKVQVCGVLAPETSGWFKNEINKPEDLAGLKMRFFGLGALVMEKLGVSTVGLPGGEIFPAIEKGVIDATEFSMPVVDKRIGLKKLLKYNYFPGWHQQATIMELIINKDTWKKMSDRQQSVIEHLCKSATLEAIALGEAIQAPVMKNNVEDGVINKYWSPEMLATFKDKWDEVVSEQSAADPAFKKIHDDLAKFRENYDLWESNAFLPRPKPSL</sequence>
<feature type="chain" id="PRO_5001956638" evidence="4">
    <location>
        <begin position="24"/>
        <end position="354"/>
    </location>
</feature>
<dbReference type="GO" id="GO:0055085">
    <property type="term" value="P:transmembrane transport"/>
    <property type="evidence" value="ECO:0007669"/>
    <property type="project" value="InterPro"/>
</dbReference>
<dbReference type="GO" id="GO:0031317">
    <property type="term" value="C:tripartite ATP-independent periplasmic transporter complex"/>
    <property type="evidence" value="ECO:0007669"/>
    <property type="project" value="InterPro"/>
</dbReference>